<feature type="region of interest" description="Disordered" evidence="1">
    <location>
        <begin position="20"/>
        <end position="99"/>
    </location>
</feature>
<evidence type="ECO:0000313" key="4">
    <source>
        <dbReference type="Proteomes" id="UP000249065"/>
    </source>
</evidence>
<dbReference type="OrthoDB" id="7284477at2"/>
<reference evidence="4" key="1">
    <citation type="submission" date="2018-06" db="EMBL/GenBank/DDBJ databases">
        <authorList>
            <person name="Khan S.A."/>
        </authorList>
    </citation>
    <scope>NUCLEOTIDE SEQUENCE [LARGE SCALE GENOMIC DNA]</scope>
    <source>
        <strain evidence="4">DB-1506</strain>
    </source>
</reference>
<organism evidence="3 4">
    <name type="scientific">Roseicella frigidaeris</name>
    <dbReference type="NCBI Taxonomy" id="2230885"/>
    <lineage>
        <taxon>Bacteria</taxon>
        <taxon>Pseudomonadati</taxon>
        <taxon>Pseudomonadota</taxon>
        <taxon>Alphaproteobacteria</taxon>
        <taxon>Acetobacterales</taxon>
        <taxon>Roseomonadaceae</taxon>
        <taxon>Roseicella</taxon>
    </lineage>
</organism>
<accession>A0A327M665</accession>
<keyword evidence="2" id="KW-0732">Signal</keyword>
<feature type="signal peptide" evidence="2">
    <location>
        <begin position="1"/>
        <end position="21"/>
    </location>
</feature>
<dbReference type="RefSeq" id="WP_111470983.1">
    <property type="nucleotide sequence ID" value="NZ_QLIX01000013.1"/>
</dbReference>
<feature type="compositionally biased region" description="Basic and acidic residues" evidence="1">
    <location>
        <begin position="24"/>
        <end position="42"/>
    </location>
</feature>
<keyword evidence="4" id="KW-1185">Reference proteome</keyword>
<proteinExistence type="predicted"/>
<evidence type="ECO:0000313" key="3">
    <source>
        <dbReference type="EMBL" id="RAI57866.1"/>
    </source>
</evidence>
<sequence length="99" mass="10502">MHRRLLLSCLPIGLVGLAAQAETPAERASRQLHQEVQRDRVAEAGGPEGPRPVEQTPAAQALDVDRRSFQPDVGRPEESGSPVTGGEMAATGGGRNPQR</sequence>
<evidence type="ECO:0000256" key="1">
    <source>
        <dbReference type="SAM" id="MobiDB-lite"/>
    </source>
</evidence>
<protein>
    <submittedName>
        <fullName evidence="3">Uncharacterized protein</fullName>
    </submittedName>
</protein>
<evidence type="ECO:0000256" key="2">
    <source>
        <dbReference type="SAM" id="SignalP"/>
    </source>
</evidence>
<feature type="chain" id="PRO_5016271344" evidence="2">
    <location>
        <begin position="22"/>
        <end position="99"/>
    </location>
</feature>
<comment type="caution">
    <text evidence="3">The sequence shown here is derived from an EMBL/GenBank/DDBJ whole genome shotgun (WGS) entry which is preliminary data.</text>
</comment>
<feature type="compositionally biased region" description="Basic and acidic residues" evidence="1">
    <location>
        <begin position="63"/>
        <end position="78"/>
    </location>
</feature>
<dbReference type="Proteomes" id="UP000249065">
    <property type="component" value="Unassembled WGS sequence"/>
</dbReference>
<dbReference type="EMBL" id="QLIX01000013">
    <property type="protein sequence ID" value="RAI57866.1"/>
    <property type="molecule type" value="Genomic_DNA"/>
</dbReference>
<gene>
    <name evidence="3" type="ORF">DOO78_16595</name>
</gene>
<dbReference type="AlphaFoldDB" id="A0A327M665"/>
<name>A0A327M665_9PROT</name>